<dbReference type="SUPFAM" id="SSF48371">
    <property type="entry name" value="ARM repeat"/>
    <property type="match status" value="2"/>
</dbReference>
<dbReference type="SUPFAM" id="SSF49899">
    <property type="entry name" value="Concanavalin A-like lectins/glucanases"/>
    <property type="match status" value="1"/>
</dbReference>
<feature type="compositionally biased region" description="Polar residues" evidence="2">
    <location>
        <begin position="2878"/>
        <end position="2901"/>
    </location>
</feature>
<reference evidence="4" key="1">
    <citation type="submission" date="2021-11" db="EMBL/GenBank/DDBJ databases">
        <authorList>
            <person name="Herlambang A."/>
            <person name="Guo Y."/>
            <person name="Takashima Y."/>
            <person name="Nishizawa T."/>
        </authorList>
    </citation>
    <scope>NUCLEOTIDE SEQUENCE</scope>
    <source>
        <strain evidence="4">E1425</strain>
    </source>
</reference>
<dbReference type="InterPro" id="IPR011989">
    <property type="entry name" value="ARM-like"/>
</dbReference>
<feature type="compositionally biased region" description="Low complexity" evidence="2">
    <location>
        <begin position="1231"/>
        <end position="1254"/>
    </location>
</feature>
<reference evidence="4" key="2">
    <citation type="journal article" date="2022" name="Microbiol. Resour. Announc.">
        <title>Whole-Genome Sequence of Entomortierella parvispora E1425, a Mucoromycotan Fungus Associated with Burkholderiaceae-Related Endosymbiotic Bacteria.</title>
        <authorList>
            <person name="Herlambang A."/>
            <person name="Guo Y."/>
            <person name="Takashima Y."/>
            <person name="Narisawa K."/>
            <person name="Ohta H."/>
            <person name="Nishizawa T."/>
        </authorList>
    </citation>
    <scope>NUCLEOTIDE SEQUENCE</scope>
    <source>
        <strain evidence="4">E1425</strain>
    </source>
</reference>
<dbReference type="InterPro" id="IPR013320">
    <property type="entry name" value="ConA-like_dom_sf"/>
</dbReference>
<feature type="domain" description="DUF4704" evidence="3">
    <location>
        <begin position="2093"/>
        <end position="2219"/>
    </location>
</feature>
<feature type="region of interest" description="Disordered" evidence="2">
    <location>
        <begin position="1285"/>
        <end position="1365"/>
    </location>
</feature>
<feature type="region of interest" description="Disordered" evidence="2">
    <location>
        <begin position="2830"/>
        <end position="2947"/>
    </location>
</feature>
<dbReference type="EMBL" id="BQFW01000007">
    <property type="protein sequence ID" value="GJJ73176.1"/>
    <property type="molecule type" value="Genomic_DNA"/>
</dbReference>
<dbReference type="Gene3D" id="2.60.120.200">
    <property type="match status" value="1"/>
</dbReference>
<protein>
    <recommendedName>
        <fullName evidence="3">DUF4704 domain-containing protein</fullName>
    </recommendedName>
</protein>
<feature type="region of interest" description="Disordered" evidence="2">
    <location>
        <begin position="2587"/>
        <end position="2738"/>
    </location>
</feature>
<feature type="compositionally biased region" description="Basic residues" evidence="2">
    <location>
        <begin position="2697"/>
        <end position="2710"/>
    </location>
</feature>
<feature type="region of interest" description="Disordered" evidence="2">
    <location>
        <begin position="1759"/>
        <end position="1821"/>
    </location>
</feature>
<dbReference type="Gene3D" id="1.25.10.10">
    <property type="entry name" value="Leucine-rich Repeat Variant"/>
    <property type="match status" value="2"/>
</dbReference>
<feature type="compositionally biased region" description="Polar residues" evidence="2">
    <location>
        <begin position="2300"/>
        <end position="2314"/>
    </location>
</feature>
<dbReference type="InterPro" id="IPR016024">
    <property type="entry name" value="ARM-type_fold"/>
</dbReference>
<feature type="region of interest" description="Disordered" evidence="2">
    <location>
        <begin position="1541"/>
        <end position="1563"/>
    </location>
</feature>
<feature type="compositionally biased region" description="Low complexity" evidence="2">
    <location>
        <begin position="2928"/>
        <end position="2947"/>
    </location>
</feature>
<evidence type="ECO:0000313" key="4">
    <source>
        <dbReference type="EMBL" id="GJJ73176.1"/>
    </source>
</evidence>
<feature type="compositionally biased region" description="Polar residues" evidence="2">
    <location>
        <begin position="2240"/>
        <end position="2269"/>
    </location>
</feature>
<comment type="caution">
    <text evidence="4">The sequence shown here is derived from an EMBL/GenBank/DDBJ whole genome shotgun (WGS) entry which is preliminary data.</text>
</comment>
<feature type="region of interest" description="Disordered" evidence="2">
    <location>
        <begin position="370"/>
        <end position="452"/>
    </location>
</feature>
<feature type="compositionally biased region" description="Basic and acidic residues" evidence="2">
    <location>
        <begin position="435"/>
        <end position="448"/>
    </location>
</feature>
<evidence type="ECO:0000256" key="2">
    <source>
        <dbReference type="SAM" id="MobiDB-lite"/>
    </source>
</evidence>
<dbReference type="OrthoDB" id="5589702at2759"/>
<feature type="compositionally biased region" description="Polar residues" evidence="2">
    <location>
        <begin position="1807"/>
        <end position="1821"/>
    </location>
</feature>
<feature type="region of interest" description="Disordered" evidence="2">
    <location>
        <begin position="248"/>
        <end position="300"/>
    </location>
</feature>
<name>A0A9P3HAJ5_9FUNG</name>
<keyword evidence="1" id="KW-0175">Coiled coil</keyword>
<feature type="compositionally biased region" description="Polar residues" evidence="2">
    <location>
        <begin position="1203"/>
        <end position="1216"/>
    </location>
</feature>
<gene>
    <name evidence="4" type="ORF">EMPS_05534</name>
</gene>
<feature type="compositionally biased region" description="Low complexity" evidence="2">
    <location>
        <begin position="2687"/>
        <end position="2696"/>
    </location>
</feature>
<dbReference type="Pfam" id="PF13385">
    <property type="entry name" value="Laminin_G_3"/>
    <property type="match status" value="1"/>
</dbReference>
<feature type="compositionally biased region" description="Low complexity" evidence="2">
    <location>
        <begin position="2629"/>
        <end position="2655"/>
    </location>
</feature>
<feature type="compositionally biased region" description="Polar residues" evidence="2">
    <location>
        <begin position="1304"/>
        <end position="1325"/>
    </location>
</feature>
<feature type="region of interest" description="Disordered" evidence="2">
    <location>
        <begin position="2350"/>
        <end position="2372"/>
    </location>
</feature>
<feature type="compositionally biased region" description="Low complexity" evidence="2">
    <location>
        <begin position="2902"/>
        <end position="2915"/>
    </location>
</feature>
<dbReference type="Pfam" id="PF15787">
    <property type="entry name" value="DUF4704"/>
    <property type="match status" value="1"/>
</dbReference>
<accession>A0A9P3HAJ5</accession>
<dbReference type="InterPro" id="IPR031570">
    <property type="entry name" value="NBEA/BDCP_DUF4704"/>
</dbReference>
<feature type="compositionally biased region" description="Polar residues" evidence="2">
    <location>
        <begin position="2714"/>
        <end position="2725"/>
    </location>
</feature>
<feature type="compositionally biased region" description="Low complexity" evidence="2">
    <location>
        <begin position="248"/>
        <end position="262"/>
    </location>
</feature>
<organism evidence="4 5">
    <name type="scientific">Entomortierella parvispora</name>
    <dbReference type="NCBI Taxonomy" id="205924"/>
    <lineage>
        <taxon>Eukaryota</taxon>
        <taxon>Fungi</taxon>
        <taxon>Fungi incertae sedis</taxon>
        <taxon>Mucoromycota</taxon>
        <taxon>Mortierellomycotina</taxon>
        <taxon>Mortierellomycetes</taxon>
        <taxon>Mortierellales</taxon>
        <taxon>Mortierellaceae</taxon>
        <taxon>Entomortierella</taxon>
    </lineage>
</organism>
<evidence type="ECO:0000313" key="5">
    <source>
        <dbReference type="Proteomes" id="UP000827284"/>
    </source>
</evidence>
<feature type="compositionally biased region" description="Low complexity" evidence="2">
    <location>
        <begin position="1784"/>
        <end position="1794"/>
    </location>
</feature>
<feature type="region of interest" description="Disordered" evidence="2">
    <location>
        <begin position="1190"/>
        <end position="1259"/>
    </location>
</feature>
<evidence type="ECO:0000256" key="1">
    <source>
        <dbReference type="SAM" id="Coils"/>
    </source>
</evidence>
<feature type="compositionally biased region" description="Polar residues" evidence="2">
    <location>
        <begin position="2670"/>
        <end position="2680"/>
    </location>
</feature>
<evidence type="ECO:0000259" key="3">
    <source>
        <dbReference type="Pfam" id="PF15787"/>
    </source>
</evidence>
<sequence>MKSVRQKWASHKTYRKIQRTWQDYSNAVERSVEVEIVAQKLTAFLETFDESYHEMIPQAELEQIPLTVEKIYGDCSEVLVTLFNDFERETLLKKSNRSKCLQEPLNKSLALINLILKEEKYRRQVAEANDFISRLLSLLERPGQSETKILLLRIVATIGESDRNKIEIAKLEGYRKILRLLIAEDSLLTQEVVRTVNHLLEFRDDHPNIADLALVAPGLKSSSSSPSIPAAKPITVLGFNPKSLLSRSSVQLSRSQSQSSALPPRPRSFVMDRQLTRGTSPFDSPRSQSSGSSLKNMTSMDRVSQAISEVRGMFVQELGRIFPQLKDQDGLGILGMGSDETGRTSTEKHYIPNAEQIQFTIAYYSQLIGQDHETPDRPSSPTSVRTLDPTESTETTSTIPNSSMKATPVPKAKVERRTSLKKMMSSPDLHVVTKPKLEARRNSEDRLSTELSRATRGAAVELAQEEEYLRKSQPDNVLKEFMRSQGALKSLMAILSDGSSPPYDLQGSKKSSKHTFSTGTRLATKIDIMETVCKVLFQNSANQSEFRSIDGYSVLLRVFDEIVHPPGNGRHLDSDLPPLPHSAIGLENLASNSSGDLLHRDFGHESEGQSGSVGGMMSNKRSLLLGSLLAVFFDLTLDGSARDMVQNMDAFHFLFRLLLESKQLDIRQNALYAIQDLISLNSLNAVAAWRGGQVDLLIGKLRECLSVRSSEGTLLDAQWELGRQLGLELQSSNARQVHFANLSYFGDFVVSEDTAVLADMIEHSSPVYQYVLGLTRLLEYIAVMLVQDNAYVLYELSRLLMEVEFPDDSSIVVNIVLRSVGRIISDMVARDVPVEEKFASIYLHMARRMLDNRKKSEWTPKTEDDEQEQELRDCVHTEQRLLTLHILGLVLKGMGDNAGHVFELLQGFETLTSTILLEKRSCHHTTDHVPEKPATYAASLANPNLCQDCFRSDIVISDLALWLFRELALQDSPCESAVVWVMTMLKSTLAGIEDLRKQGESTQLTSKYSQTFLHVQQEIQQDQAHALLAYLYTKICGTLSLIFRKRSESKTTFGEASGMQILLSVLSSSQHPDIATAALIAIGDFFAGYEGAKALPGASFGYDGFLEIVLDSCRPLDKMSCEVVLEVATVGNVMSTKTRPHVESDSSIYCTEVWPYIASLSDIQALFHAALPFTSPRKVGERNSFRVADSCPNRLERPGGSHLFQTNGRGTPSRPSSVYLEEVQESQSPFLQGSQTPTQSSSLPSSNSAASNAGVTATPPNRYSIFGLSPWSNTISPTISVSPALDRPESPFSIPKIMDPSEPVASTSSRRSSLNMHRSGTSTPSPAAESHPVDQGPTSSTKLLQTPKEKSVVNRQRSNSRNLGGFGLNTTNLGFQSVVPSERIAFKQLAGIVFRDADAARMTLRLLGRIIDCNNPKLATDYFNLLMLLMEVTPRNKELLGRNNGLRFMLQILFRRGRQHEGPGVNAAGYPYLPRTADPPYVDLVPAMGAYDITVEDVRLLFDAVYDPLSMFYQLTTVPSQSTASLGTSIKDALGPLPELPVKFDKEGGSRRNSGGRLRSESAGAFTPLSSKRAAAQRYQGSAMGSYGGLQFNPMFIGEMEQQMMYSIEKISERVDPPAYFNFNGLDAGLTTQPGVVEKAISAKGGYTVSVWVKVTAFLEKETGLFCYEEENGNRTIFELYFKSLDQSNRYCLCVRTQHYPTPPEDFVFDRFDFAETGIWHHIVFVHNKTMKLMVDGCVIQSYGTFNQRRQEKEGGMIGVLGRKGRNSMSAQSTRPKGLYENKGPSSVPGSVSSRTQQGHDAGVHSTLKSEVTGTQDRSTLTQPLQEQSLGYFCGQAGKVHFLQGEWDHATAEMVYNLGPASTESWKAYDIKSPVIAILDPEDFINEQENASAAHSNEVARPLSSSSTESLKYGALQGGCTIHKTNAMRNLIGEIGGIQLCFRFLEMIPSHLQLVGLRVISNLLYKSPTNLAQFQNELDGYEIMYELLLNTASELSVSHFGVLFDIAINGMIKDEHLILSNMPCVQLILRLLPHTADAVQGYILRTLVDLLVESPENMRLWRASFGMTTLFQLFKTLPAHLRPFLMWTLESMMDGMSVQELGLLIGFIGHEEPGLFEVRRDIIEMLFKRMTTDHGLVGLLGSGLEGVTVMIGLLDAPNEHFRILILKMIGILLSDNSKSGKAALDKPNTGIGLIRTTLEKYPLSMDVIQVLLGLAQNSYRCDPNYRSTEKGPGLSRRASQKSTTSTNAHPQQQLHLSMTSASKDSSLISPLTPEGSDARASAIESGSQESGSLLDEPSVAPSSSVPLQDASDATLSGPPTPRKHVYSNNANAPFIKMSTLPSKAVIIHSAQSASTSPAPNPQATASTNNQVSSGGAKITDELMYASMIRLILDLTGSLPHTDLVTHTLTDLKRLMTSENMRILWEAGWVNWIGSFMLDKSRVRVTSAAENLSYNRAMGVLDGMMQKMMIFDLSRKGSFTVRNKGSLVSRDEDVGVQLRLTEAALAWFDKNPNLDTDAANVICKGLVILFRRLEELSRKFEEKQRQAEKARQEAFEREKAHEAQLRIQELERERLALEAVSSALSGVLDSMGDSGQNDESDSRSAFLKADEGDTDAEEISIMDRPGPGGTSLSLSGSTSPTCSSSSTLSLPHSTLSAAAPIGHQGSRESFESQATSRSHSANPHLPSHHQQQQYAHPQPRRPRPQGRRQHPQFRSTAANGSHSNSSTPPPPFESGSANSSSYMIHHSQQAHEVALSVGGGIIWPPLGLYEHFASCINNLACYNNSAIRTAMKSSGLFKIRDNLIEKLGSTDGGAMSVARLNGGTTAPGGPGFGNPYIYHPQPQHPSPILGGSLLAGGPQNQFVRPSTSSSSSSTHLDSDGNSQQDAQSGHGHQTQTSHRTNLSSSAPSSAPMTSRKGGSGSSGGRKRSSQLQQQQARSGLGLAFPSVI</sequence>
<dbReference type="Proteomes" id="UP000827284">
    <property type="component" value="Unassembled WGS sequence"/>
</dbReference>
<feature type="region of interest" description="Disordered" evidence="2">
    <location>
        <begin position="2223"/>
        <end position="2327"/>
    </location>
</feature>
<feature type="compositionally biased region" description="Polar residues" evidence="2">
    <location>
        <begin position="276"/>
        <end position="300"/>
    </location>
</feature>
<proteinExistence type="predicted"/>
<keyword evidence="5" id="KW-1185">Reference proteome</keyword>
<feature type="coiled-coil region" evidence="1">
    <location>
        <begin position="2525"/>
        <end position="2579"/>
    </location>
</feature>